<evidence type="ECO:0000259" key="3">
    <source>
        <dbReference type="SMART" id="SM01043"/>
    </source>
</evidence>
<evidence type="ECO:0000313" key="4">
    <source>
        <dbReference type="EMBL" id="MDN3240785.1"/>
    </source>
</evidence>
<dbReference type="InterPro" id="IPR011990">
    <property type="entry name" value="TPR-like_helical_dom_sf"/>
</dbReference>
<keyword evidence="5" id="KW-1185">Reference proteome</keyword>
<dbReference type="PANTHER" id="PTHR35807">
    <property type="entry name" value="TRANSCRIPTIONAL REGULATOR REDD-RELATED"/>
    <property type="match status" value="1"/>
</dbReference>
<dbReference type="PANTHER" id="PTHR35807:SF1">
    <property type="entry name" value="TRANSCRIPTIONAL REGULATOR REDD"/>
    <property type="match status" value="1"/>
</dbReference>
<name>A0ABT7YQ96_9ACTN</name>
<dbReference type="InterPro" id="IPR016032">
    <property type="entry name" value="Sig_transdc_resp-reg_C-effctor"/>
</dbReference>
<gene>
    <name evidence="4" type="ORF">QWI33_13700</name>
</gene>
<feature type="domain" description="Bacterial transcriptional activator" evidence="3">
    <location>
        <begin position="99"/>
        <end position="243"/>
    </location>
</feature>
<dbReference type="InterPro" id="IPR027417">
    <property type="entry name" value="P-loop_NTPase"/>
</dbReference>
<dbReference type="InterPro" id="IPR005158">
    <property type="entry name" value="BTAD"/>
</dbReference>
<sequence length="934" mass="100938">MPHLDVRLLGPLEIRVDGTPVAIPRGNTATVFAILLDEANSVVPLENIVRAVYGVDIPQDPETQVQNTIGVLRRKLGAARDRVETVGRAYRLTIGADELDALRCKGNEDRARALRMEGRLDDAVAALREALGEWRGPALANLSGVTVDAMRRRYDEHRLALLDRRVDLDLELGRAAEVVDELRQIVAVHGTRQRFTALLMRALHLSGRTAEALEAYAALKERLADELGADPDPALRDLNAAILREGPPATGLGAPLLAPEPPFPRRIPAMLPRANTRFTGRTDQMRVLDGLLDAAAGTAGLAVVAGMGGVGKTALAVSWAHRVAHRFPDGQLYFNLRGFDPLAPGADPSTVLGEALVALGVDAHQLPAGIDERIGLYRTVLAGRSVLVVLDNARDAAQVRPLLPVAPGSFTLVTSRDRLTGLDATEGADIVPLELLSDAEGWALLVRRIGMDRALEEERAVLRIAASCGRLPLALTLIGAWAAAHPQFSLASLADRLETTTNVFRVLASSDPASDPRSVFACSYQALGSRAARAFRLFGLHPGPDLTVPAMASMMQVPVGDAEEALAELVDVHLADQPGVGRYTMHDLLRSYAAERFRDEVAEPDRRAAEARLVDYFVHSANAADRLIGVRGAGVDIGEPGDGLVPEPIATAQEALAWFSSEYEVMCGLFRRDPAPGGDTSLWRLSWCMASYMIEVSHGDDLYETQTVALAAAERCGDGFGQVVSLGYLAAARMLQGDREAAEELLERAMAMADRLQQPWAKGFICYAWCLQANRIGDDADAVAFGRKALAHFEAAGDLHWTFVATWIVAWHSVPLGEIEEARVLFQDLLAAAEAHGVPLGMAAARLGFGRIAHCEGRFEEAFSEYALAEKFYVELAIPQSAAFAREFTGDVHDTRGDTAAALAEWREAERVYAEYRTSFELGRVRAKIAGRAA</sequence>
<dbReference type="Gene3D" id="1.10.10.10">
    <property type="entry name" value="Winged helix-like DNA-binding domain superfamily/Winged helix DNA-binding domain"/>
    <property type="match status" value="1"/>
</dbReference>
<evidence type="ECO:0000313" key="5">
    <source>
        <dbReference type="Proteomes" id="UP001171902"/>
    </source>
</evidence>
<dbReference type="RefSeq" id="WP_289957700.1">
    <property type="nucleotide sequence ID" value="NZ_JAUEMJ010000003.1"/>
</dbReference>
<dbReference type="SMART" id="SM01043">
    <property type="entry name" value="BTAD"/>
    <property type="match status" value="1"/>
</dbReference>
<dbReference type="PRINTS" id="PR00364">
    <property type="entry name" value="DISEASERSIST"/>
</dbReference>
<dbReference type="SUPFAM" id="SSF48452">
    <property type="entry name" value="TPR-like"/>
    <property type="match status" value="2"/>
</dbReference>
<dbReference type="SUPFAM" id="SSF46894">
    <property type="entry name" value="C-terminal effector domain of the bipartite response regulators"/>
    <property type="match status" value="1"/>
</dbReference>
<keyword evidence="2" id="KW-0804">Transcription</keyword>
<keyword evidence="1" id="KW-0805">Transcription regulation</keyword>
<dbReference type="Gene3D" id="3.40.50.300">
    <property type="entry name" value="P-loop containing nucleotide triphosphate hydrolases"/>
    <property type="match status" value="1"/>
</dbReference>
<organism evidence="4 5">
    <name type="scientific">Glycomyces tritici</name>
    <dbReference type="NCBI Taxonomy" id="2665176"/>
    <lineage>
        <taxon>Bacteria</taxon>
        <taxon>Bacillati</taxon>
        <taxon>Actinomycetota</taxon>
        <taxon>Actinomycetes</taxon>
        <taxon>Glycomycetales</taxon>
        <taxon>Glycomycetaceae</taxon>
        <taxon>Glycomyces</taxon>
    </lineage>
</organism>
<dbReference type="InterPro" id="IPR051677">
    <property type="entry name" value="AfsR-DnrI-RedD_regulator"/>
</dbReference>
<comment type="caution">
    <text evidence="4">The sequence shown here is derived from an EMBL/GenBank/DDBJ whole genome shotgun (WGS) entry which is preliminary data.</text>
</comment>
<proteinExistence type="predicted"/>
<evidence type="ECO:0000256" key="2">
    <source>
        <dbReference type="ARBA" id="ARBA00023163"/>
    </source>
</evidence>
<reference evidence="4" key="1">
    <citation type="submission" date="2023-06" db="EMBL/GenBank/DDBJ databases">
        <title>Gycomyces niveus sp.nov., a novel actinomycete isolated from soil in Shouguang.</title>
        <authorList>
            <person name="Yang X."/>
            <person name="Zhao J."/>
        </authorList>
    </citation>
    <scope>NUCLEOTIDE SEQUENCE</scope>
    <source>
        <strain evidence="4">NEAU C2</strain>
    </source>
</reference>
<dbReference type="CDD" id="cd15831">
    <property type="entry name" value="BTAD"/>
    <property type="match status" value="1"/>
</dbReference>
<dbReference type="Proteomes" id="UP001171902">
    <property type="component" value="Unassembled WGS sequence"/>
</dbReference>
<dbReference type="InterPro" id="IPR036388">
    <property type="entry name" value="WH-like_DNA-bd_sf"/>
</dbReference>
<dbReference type="SUPFAM" id="SSF52540">
    <property type="entry name" value="P-loop containing nucleoside triphosphate hydrolases"/>
    <property type="match status" value="1"/>
</dbReference>
<evidence type="ECO:0000256" key="1">
    <source>
        <dbReference type="ARBA" id="ARBA00023015"/>
    </source>
</evidence>
<protein>
    <submittedName>
        <fullName evidence="4">BTAD domain-containing putative transcriptional regulator</fullName>
    </submittedName>
</protein>
<dbReference type="Gene3D" id="1.25.40.10">
    <property type="entry name" value="Tetratricopeptide repeat domain"/>
    <property type="match status" value="3"/>
</dbReference>
<dbReference type="EMBL" id="JAUEMJ010000003">
    <property type="protein sequence ID" value="MDN3240785.1"/>
    <property type="molecule type" value="Genomic_DNA"/>
</dbReference>
<dbReference type="Pfam" id="PF03704">
    <property type="entry name" value="BTAD"/>
    <property type="match status" value="1"/>
</dbReference>
<accession>A0ABT7YQ96</accession>